<comment type="caution">
    <text evidence="2">The sequence shown here is derived from an EMBL/GenBank/DDBJ whole genome shotgun (WGS) entry which is preliminary data.</text>
</comment>
<dbReference type="RefSeq" id="WP_070251853.1">
    <property type="nucleotide sequence ID" value="NZ_LROM01000148.1"/>
</dbReference>
<keyword evidence="1" id="KW-0812">Transmembrane</keyword>
<dbReference type="OrthoDB" id="6038212at2"/>
<accession>A0A1E7W7N3</accession>
<keyword evidence="1" id="KW-1133">Transmembrane helix</keyword>
<dbReference type="InterPro" id="IPR045584">
    <property type="entry name" value="Pilin-like"/>
</dbReference>
<dbReference type="AlphaFoldDB" id="A0A1E7W7N3"/>
<dbReference type="EMBL" id="LROM01000148">
    <property type="protein sequence ID" value="OEZ92244.1"/>
    <property type="molecule type" value="Genomic_DNA"/>
</dbReference>
<gene>
    <name evidence="2" type="ORF">DUPY_49630</name>
</gene>
<keyword evidence="1" id="KW-0472">Membrane</keyword>
<proteinExistence type="predicted"/>
<reference evidence="3" key="1">
    <citation type="journal article" date="2016" name="Front. Microbiol.">
        <title>Molecular Keys to the Janthinobacterium and Duganella spp. Interaction with the Plant Pathogen Fusarium graminearum.</title>
        <authorList>
            <person name="Haack F.S."/>
            <person name="Poehlein A."/>
            <person name="Kroger C."/>
            <person name="Voigt C.A."/>
            <person name="Piepenbring M."/>
            <person name="Bode H.B."/>
            <person name="Daniel R."/>
            <person name="Schafer W."/>
            <person name="Streit W.R."/>
        </authorList>
    </citation>
    <scope>NUCLEOTIDE SEQUENCE [LARGE SCALE GENOMIC DNA]</scope>
    <source>
        <strain evidence="3">T54</strain>
    </source>
</reference>
<evidence type="ECO:0000313" key="2">
    <source>
        <dbReference type="EMBL" id="OEZ92244.1"/>
    </source>
</evidence>
<evidence type="ECO:0000313" key="3">
    <source>
        <dbReference type="Proteomes" id="UP000175989"/>
    </source>
</evidence>
<name>A0A1E7W7N3_9BURK</name>
<dbReference type="InterPro" id="IPR012902">
    <property type="entry name" value="N_methyl_site"/>
</dbReference>
<protein>
    <recommendedName>
        <fullName evidence="4">Type II secretion system protein G</fullName>
    </recommendedName>
</protein>
<feature type="transmembrane region" description="Helical" evidence="1">
    <location>
        <begin position="21"/>
        <end position="39"/>
    </location>
</feature>
<sequence length="240" mass="25901">MPFHSRLSQQRRQSGFTIVEIAIVLLVVGLLIGGLVAPLSSQLEQRRVADTRRVMEDAREALFGFALRNGYLPCPAISAIDGREDRAGSLCNKRYGYLPWATLGVSRLDGWGRVLAYSVTPSFADSVSFFTLSSPRDITVATRGMDGQIIPASDANDIPAVIVSFGRNGYGATSDQNTRLLDAGLGNIDEKTNLGGEGVAFVTRPASTDPRAPGGEYDDVVLWLSPNILFNRMVAAQKLP</sequence>
<dbReference type="Proteomes" id="UP000175989">
    <property type="component" value="Unassembled WGS sequence"/>
</dbReference>
<dbReference type="PATRIC" id="fig|762836.4.peg.5103"/>
<evidence type="ECO:0008006" key="4">
    <source>
        <dbReference type="Google" id="ProtNLM"/>
    </source>
</evidence>
<keyword evidence="3" id="KW-1185">Reference proteome</keyword>
<dbReference type="Pfam" id="PF07963">
    <property type="entry name" value="N_methyl"/>
    <property type="match status" value="1"/>
</dbReference>
<dbReference type="SUPFAM" id="SSF54523">
    <property type="entry name" value="Pili subunits"/>
    <property type="match status" value="1"/>
</dbReference>
<organism evidence="2 3">
    <name type="scientific">Duganella phyllosphaerae</name>
    <dbReference type="NCBI Taxonomy" id="762836"/>
    <lineage>
        <taxon>Bacteria</taxon>
        <taxon>Pseudomonadati</taxon>
        <taxon>Pseudomonadota</taxon>
        <taxon>Betaproteobacteria</taxon>
        <taxon>Burkholderiales</taxon>
        <taxon>Oxalobacteraceae</taxon>
        <taxon>Telluria group</taxon>
        <taxon>Duganella</taxon>
    </lineage>
</organism>
<evidence type="ECO:0000256" key="1">
    <source>
        <dbReference type="SAM" id="Phobius"/>
    </source>
</evidence>